<dbReference type="AlphaFoldDB" id="A0A2A9PI09"/>
<proteinExistence type="predicted"/>
<dbReference type="EMBL" id="LAZP02000096">
    <property type="protein sequence ID" value="PFH60978.1"/>
    <property type="molecule type" value="Genomic_DNA"/>
</dbReference>
<evidence type="ECO:0000313" key="2">
    <source>
        <dbReference type="Proteomes" id="UP000037136"/>
    </source>
</evidence>
<accession>A0A2A9PI09</accession>
<protein>
    <submittedName>
        <fullName evidence="1">Uncharacterized protein</fullName>
    </submittedName>
</protein>
<reference evidence="1 2" key="2">
    <citation type="journal article" date="2017" name="Sci. Rep.">
        <title>Ant-infecting Ophiocordyceps genomes reveal a high diversity of potential behavioral manipulation genes and a possible major role for enterotoxins.</title>
        <authorList>
            <person name="de Bekker C."/>
            <person name="Ohm R.A."/>
            <person name="Evans H.C."/>
            <person name="Brachmann A."/>
            <person name="Hughes D.P."/>
        </authorList>
    </citation>
    <scope>NUCLEOTIDE SEQUENCE [LARGE SCALE GENOMIC DNA]</scope>
    <source>
        <strain evidence="1 2">SC16a</strain>
    </source>
</reference>
<reference evidence="1 2" key="1">
    <citation type="journal article" date="2015" name="BMC Genomics">
        <title>Gene expression during zombie ant biting behavior reflects the complexity underlying fungal parasitic behavioral manipulation.</title>
        <authorList>
            <person name="de Bekker C."/>
            <person name="Ohm R.A."/>
            <person name="Loreto R.G."/>
            <person name="Sebastian A."/>
            <person name="Albert I."/>
            <person name="Merrow M."/>
            <person name="Brachmann A."/>
            <person name="Hughes D.P."/>
        </authorList>
    </citation>
    <scope>NUCLEOTIDE SEQUENCE [LARGE SCALE GENOMIC DNA]</scope>
    <source>
        <strain evidence="1 2">SC16a</strain>
    </source>
</reference>
<name>A0A2A9PI09_OPHUN</name>
<sequence length="181" mass="20350">MASRTHALNILGKRDLIRHATQTLYKPHRQPVLGPDVTRLWRPKVRVLQVSQVQNQLLQNHVGLSEPHLNRVLAPPREAQVVPLAPDAVHDGPLPIPRQAPVVPGVVLRQPMPRRLAVIPPQVVLHPASRIRLERHVELKLQSGLLTLREDVDVVTEERQLVGSPKVRVVGQRHRPGQRPS</sequence>
<keyword evidence="2" id="KW-1185">Reference proteome</keyword>
<dbReference type="Proteomes" id="UP000037136">
    <property type="component" value="Unassembled WGS sequence"/>
</dbReference>
<organism evidence="1 2">
    <name type="scientific">Ophiocordyceps unilateralis</name>
    <name type="common">Zombie-ant fungus</name>
    <name type="synonym">Torrubia unilateralis</name>
    <dbReference type="NCBI Taxonomy" id="268505"/>
    <lineage>
        <taxon>Eukaryota</taxon>
        <taxon>Fungi</taxon>
        <taxon>Dikarya</taxon>
        <taxon>Ascomycota</taxon>
        <taxon>Pezizomycotina</taxon>
        <taxon>Sordariomycetes</taxon>
        <taxon>Hypocreomycetidae</taxon>
        <taxon>Hypocreales</taxon>
        <taxon>Ophiocordycipitaceae</taxon>
        <taxon>Ophiocordyceps</taxon>
    </lineage>
</organism>
<gene>
    <name evidence="1" type="ORF">XA68_18451</name>
</gene>
<evidence type="ECO:0000313" key="1">
    <source>
        <dbReference type="EMBL" id="PFH60978.1"/>
    </source>
</evidence>
<comment type="caution">
    <text evidence="1">The sequence shown here is derived from an EMBL/GenBank/DDBJ whole genome shotgun (WGS) entry which is preliminary data.</text>
</comment>